<dbReference type="Proteomes" id="UP000596049">
    <property type="component" value="Chromosome"/>
</dbReference>
<sequence>MINYNIVRSELTKKLAAGTVTRDDISASMQMARALGSESARVLYVQIKRQVEANEEKESTEIEAVDA</sequence>
<proteinExistence type="predicted"/>
<name>A0ABX7AQU7_9BACI</name>
<evidence type="ECO:0000313" key="2">
    <source>
        <dbReference type="Proteomes" id="UP000596049"/>
    </source>
</evidence>
<evidence type="ECO:0000313" key="1">
    <source>
        <dbReference type="EMBL" id="QQP11657.1"/>
    </source>
</evidence>
<gene>
    <name evidence="1" type="ORF">FJQ98_21100</name>
</gene>
<accession>A0ABX7AQU7</accession>
<protein>
    <submittedName>
        <fullName evidence="1">Uncharacterized protein</fullName>
    </submittedName>
</protein>
<dbReference type="EMBL" id="CP067341">
    <property type="protein sequence ID" value="QQP11657.1"/>
    <property type="molecule type" value="Genomic_DNA"/>
</dbReference>
<dbReference type="RefSeq" id="WP_053592703.1">
    <property type="nucleotide sequence ID" value="NZ_CP067341.1"/>
</dbReference>
<reference evidence="1 2" key="1">
    <citation type="submission" date="2020-01" db="EMBL/GenBank/DDBJ databases">
        <authorList>
            <person name="Liu G."/>
            <person name="Liu B."/>
        </authorList>
    </citation>
    <scope>NUCLEOTIDE SEQUENCE [LARGE SCALE GENOMIC DNA]</scope>
    <source>
        <strain evidence="1 2">FJAT-51161</strain>
    </source>
</reference>
<keyword evidence="2" id="KW-1185">Reference proteome</keyword>
<organism evidence="1 2">
    <name type="scientific">Lysinibacillus agricola</name>
    <dbReference type="NCBI Taxonomy" id="2590012"/>
    <lineage>
        <taxon>Bacteria</taxon>
        <taxon>Bacillati</taxon>
        <taxon>Bacillota</taxon>
        <taxon>Bacilli</taxon>
        <taxon>Bacillales</taxon>
        <taxon>Bacillaceae</taxon>
        <taxon>Lysinibacillus</taxon>
    </lineage>
</organism>